<dbReference type="AlphaFoldDB" id="A0A974CGS5"/>
<dbReference type="PANTHER" id="PTHR21844:SF2">
    <property type="entry name" value="PROLINE-RICH AKT1 SUBSTRATE 1"/>
    <property type="match status" value="1"/>
</dbReference>
<feature type="compositionally biased region" description="Basic and acidic residues" evidence="1">
    <location>
        <begin position="215"/>
        <end position="230"/>
    </location>
</feature>
<protein>
    <recommendedName>
        <fullName evidence="2">Proline-rich AKT1 substrate 1 N-terminal domain-containing protein</fullName>
    </recommendedName>
</protein>
<feature type="region of interest" description="Disordered" evidence="1">
    <location>
        <begin position="147"/>
        <end position="199"/>
    </location>
</feature>
<sequence length="275" mass="31306">MTDMADNHQEAWEVLVNAAEKYRRLTGNDTVLITAYKPKLLSSFEYSIHGSGLLLEATQRYLDDISVVHKTTAFTSPMPIYKTNETSSGRQNSYSKSYPSIYGQEQFSSIEDNDRANPIIQNQMPDDMSKLEAPDEEDYDYNKQLEKTAEPLPSDSAGLFVMDEDSNSQDCEPFFESDQEENGSLTDDLPGHPPPQRNYQQYARSLPVTVPVWGFKEKKQQNKSSDDETSKFPSPDLDRIAASMRALTIDHSQPFGDLPRPRLNTGDFQTKYRKY</sequence>
<dbReference type="GO" id="GO:0032007">
    <property type="term" value="P:negative regulation of TOR signaling"/>
    <property type="evidence" value="ECO:0007669"/>
    <property type="project" value="InterPro"/>
</dbReference>
<feature type="domain" description="Proline-rich AKT1 substrate 1 N-terminal" evidence="2">
    <location>
        <begin position="8"/>
        <end position="73"/>
    </location>
</feature>
<evidence type="ECO:0000313" key="3">
    <source>
        <dbReference type="EMBL" id="OCT73088.1"/>
    </source>
</evidence>
<dbReference type="InterPro" id="IPR055192">
    <property type="entry name" value="PRAS_NT"/>
</dbReference>
<name>A0A974CGS5_XENLA</name>
<accession>A0A974CGS5</accession>
<dbReference type="Pfam" id="PF22911">
    <property type="entry name" value="PRAS_NT"/>
    <property type="match status" value="1"/>
</dbReference>
<dbReference type="GO" id="GO:0005737">
    <property type="term" value="C:cytoplasm"/>
    <property type="evidence" value="ECO:0007669"/>
    <property type="project" value="TreeGrafter"/>
</dbReference>
<dbReference type="Proteomes" id="UP000694892">
    <property type="component" value="Chromosome 7L"/>
</dbReference>
<reference evidence="4" key="1">
    <citation type="journal article" date="2016" name="Nature">
        <title>Genome evolution in the allotetraploid frog Xenopus laevis.</title>
        <authorList>
            <person name="Session A.M."/>
            <person name="Uno Y."/>
            <person name="Kwon T."/>
            <person name="Chapman J.A."/>
            <person name="Toyoda A."/>
            <person name="Takahashi S."/>
            <person name="Fukui A."/>
            <person name="Hikosaka A."/>
            <person name="Suzuki A."/>
            <person name="Kondo M."/>
            <person name="van Heeringen S.J."/>
            <person name="Quigley I."/>
            <person name="Heinz S."/>
            <person name="Ogino H."/>
            <person name="Ochi H."/>
            <person name="Hellsten U."/>
            <person name="Lyons J.B."/>
            <person name="Simakov O."/>
            <person name="Putnam N."/>
            <person name="Stites J."/>
            <person name="Kuroki Y."/>
            <person name="Tanaka T."/>
            <person name="Michiue T."/>
            <person name="Watanabe M."/>
            <person name="Bogdanovic O."/>
            <person name="Lister R."/>
            <person name="Georgiou G."/>
            <person name="Paranjpe S.S."/>
            <person name="van Kruijsbergen I."/>
            <person name="Shu S."/>
            <person name="Carlson J."/>
            <person name="Kinoshita T."/>
            <person name="Ohta Y."/>
            <person name="Mawaribuchi S."/>
            <person name="Jenkins J."/>
            <person name="Grimwood J."/>
            <person name="Schmutz J."/>
            <person name="Mitros T."/>
            <person name="Mozaffari S.V."/>
            <person name="Suzuki Y."/>
            <person name="Haramoto Y."/>
            <person name="Yamamoto T.S."/>
            <person name="Takagi C."/>
            <person name="Heald R."/>
            <person name="Miller K."/>
            <person name="Haudenschild C."/>
            <person name="Kitzman J."/>
            <person name="Nakayama T."/>
            <person name="Izutsu Y."/>
            <person name="Robert J."/>
            <person name="Fortriede J."/>
            <person name="Burns K."/>
            <person name="Lotay V."/>
            <person name="Karimi K."/>
            <person name="Yasuoka Y."/>
            <person name="Dichmann D.S."/>
            <person name="Flajnik M.F."/>
            <person name="Houston D.W."/>
            <person name="Shendure J."/>
            <person name="DuPasquier L."/>
            <person name="Vize P.D."/>
            <person name="Zorn A.M."/>
            <person name="Ito M."/>
            <person name="Marcotte E.M."/>
            <person name="Wallingford J.B."/>
            <person name="Ito Y."/>
            <person name="Asashima M."/>
            <person name="Ueno N."/>
            <person name="Matsuda Y."/>
            <person name="Veenstra G.J."/>
            <person name="Fujiyama A."/>
            <person name="Harland R.M."/>
            <person name="Taira M."/>
            <person name="Rokhsar D.S."/>
        </authorList>
    </citation>
    <scope>NUCLEOTIDE SEQUENCE [LARGE SCALE GENOMIC DNA]</scope>
    <source>
        <strain evidence="4">J</strain>
    </source>
</reference>
<dbReference type="OMA" id="LCLANTD"/>
<proteinExistence type="predicted"/>
<feature type="region of interest" description="Disordered" evidence="1">
    <location>
        <begin position="251"/>
        <end position="275"/>
    </location>
</feature>
<dbReference type="GO" id="GO:0048011">
    <property type="term" value="P:neurotrophin TRK receptor signaling pathway"/>
    <property type="evidence" value="ECO:0007669"/>
    <property type="project" value="InterPro"/>
</dbReference>
<dbReference type="Pfam" id="PF15798">
    <property type="entry name" value="PRAS"/>
    <property type="match status" value="1"/>
</dbReference>
<dbReference type="PANTHER" id="PTHR21844">
    <property type="entry name" value="AKT1 SUBSTRATE 1 PROTEIN"/>
    <property type="match status" value="1"/>
</dbReference>
<feature type="compositionally biased region" description="Acidic residues" evidence="1">
    <location>
        <begin position="162"/>
        <end position="181"/>
    </location>
</feature>
<dbReference type="EMBL" id="CM004478">
    <property type="protein sequence ID" value="OCT73088.1"/>
    <property type="molecule type" value="Genomic_DNA"/>
</dbReference>
<dbReference type="InterPro" id="IPR026682">
    <property type="entry name" value="AKT1S1"/>
</dbReference>
<evidence type="ECO:0000256" key="1">
    <source>
        <dbReference type="SAM" id="MobiDB-lite"/>
    </source>
</evidence>
<evidence type="ECO:0000313" key="4">
    <source>
        <dbReference type="Proteomes" id="UP000694892"/>
    </source>
</evidence>
<feature type="region of interest" description="Disordered" evidence="1">
    <location>
        <begin position="213"/>
        <end position="239"/>
    </location>
</feature>
<gene>
    <name evidence="3" type="ORF">XELAEV_18036067mg</name>
</gene>
<organism evidence="3 4">
    <name type="scientific">Xenopus laevis</name>
    <name type="common">African clawed frog</name>
    <dbReference type="NCBI Taxonomy" id="8355"/>
    <lineage>
        <taxon>Eukaryota</taxon>
        <taxon>Metazoa</taxon>
        <taxon>Chordata</taxon>
        <taxon>Craniata</taxon>
        <taxon>Vertebrata</taxon>
        <taxon>Euteleostomi</taxon>
        <taxon>Amphibia</taxon>
        <taxon>Batrachia</taxon>
        <taxon>Anura</taxon>
        <taxon>Pipoidea</taxon>
        <taxon>Pipidae</taxon>
        <taxon>Xenopodinae</taxon>
        <taxon>Xenopus</taxon>
        <taxon>Xenopus</taxon>
    </lineage>
</organism>
<evidence type="ECO:0000259" key="2">
    <source>
        <dbReference type="Pfam" id="PF22911"/>
    </source>
</evidence>